<keyword evidence="12" id="KW-1185">Reference proteome</keyword>
<dbReference type="AlphaFoldDB" id="A0A4R2EQS3"/>
<evidence type="ECO:0000256" key="2">
    <source>
        <dbReference type="ARBA" id="ARBA00022801"/>
    </source>
</evidence>
<dbReference type="Pfam" id="PF21467">
    <property type="entry name" value="BetaGal_gal-bd"/>
    <property type="match status" value="1"/>
</dbReference>
<comment type="catalytic activity">
    <reaction evidence="5">
        <text>Hydrolysis of terminal non-reducing beta-D-galactose residues in beta-D-galactosides.</text>
        <dbReference type="EC" id="3.2.1.23"/>
    </reaction>
</comment>
<dbReference type="InterPro" id="IPR031330">
    <property type="entry name" value="Gly_Hdrlase_35_cat"/>
</dbReference>
<comment type="caution">
    <text evidence="11">The sequence shown here is derived from an EMBL/GenBank/DDBJ whole genome shotgun (WGS) entry which is preliminary data.</text>
</comment>
<dbReference type="GO" id="GO:0005975">
    <property type="term" value="P:carbohydrate metabolic process"/>
    <property type="evidence" value="ECO:0007669"/>
    <property type="project" value="InterPro"/>
</dbReference>
<dbReference type="InterPro" id="IPR017853">
    <property type="entry name" value="GH"/>
</dbReference>
<dbReference type="GO" id="GO:0004565">
    <property type="term" value="F:beta-galactosidase activity"/>
    <property type="evidence" value="ECO:0007669"/>
    <property type="project" value="UniProtKB-EC"/>
</dbReference>
<dbReference type="SUPFAM" id="SSF49785">
    <property type="entry name" value="Galactose-binding domain-like"/>
    <property type="match status" value="1"/>
</dbReference>
<protein>
    <recommendedName>
        <fullName evidence="5">Beta-galactosidase</fullName>
        <ecNumber evidence="5">3.2.1.23</ecNumber>
    </recommendedName>
</protein>
<dbReference type="PROSITE" id="PS01182">
    <property type="entry name" value="GLYCOSYL_HYDROL_F35"/>
    <property type="match status" value="1"/>
</dbReference>
<gene>
    <name evidence="11" type="ORF">CLV25_103271</name>
</gene>
<keyword evidence="3 5" id="KW-0326">Glycosidase</keyword>
<dbReference type="EMBL" id="SLWB01000003">
    <property type="protein sequence ID" value="TCN70747.1"/>
    <property type="molecule type" value="Genomic_DNA"/>
</dbReference>
<organism evidence="11 12">
    <name type="scientific">Acetobacteroides hydrogenigenes</name>
    <dbReference type="NCBI Taxonomy" id="979970"/>
    <lineage>
        <taxon>Bacteria</taxon>
        <taxon>Pseudomonadati</taxon>
        <taxon>Bacteroidota</taxon>
        <taxon>Bacteroidia</taxon>
        <taxon>Bacteroidales</taxon>
        <taxon>Rikenellaceae</taxon>
        <taxon>Acetobacteroides</taxon>
    </lineage>
</organism>
<feature type="active site" description="Nucleophile" evidence="4">
    <location>
        <position position="256"/>
    </location>
</feature>
<proteinExistence type="inferred from homology"/>
<evidence type="ECO:0000256" key="3">
    <source>
        <dbReference type="ARBA" id="ARBA00023295"/>
    </source>
</evidence>
<dbReference type="InterPro" id="IPR048913">
    <property type="entry name" value="BetaGal_gal-bd"/>
</dbReference>
<dbReference type="Gene3D" id="3.20.20.80">
    <property type="entry name" value="Glycosidases"/>
    <property type="match status" value="1"/>
</dbReference>
<name>A0A4R2EQS3_9BACT</name>
<evidence type="ECO:0000313" key="12">
    <source>
        <dbReference type="Proteomes" id="UP000294830"/>
    </source>
</evidence>
<dbReference type="Proteomes" id="UP000294830">
    <property type="component" value="Unassembled WGS sequence"/>
</dbReference>
<evidence type="ECO:0000256" key="6">
    <source>
        <dbReference type="RuleBase" id="RU003679"/>
    </source>
</evidence>
<dbReference type="PIRSF" id="PIRSF006336">
    <property type="entry name" value="B-gal"/>
    <property type="match status" value="1"/>
</dbReference>
<dbReference type="InterPro" id="IPR008979">
    <property type="entry name" value="Galactose-bd-like_sf"/>
</dbReference>
<dbReference type="InterPro" id="IPR001944">
    <property type="entry name" value="Glycoside_Hdrlase_35"/>
</dbReference>
<dbReference type="PRINTS" id="PR00742">
    <property type="entry name" value="GLHYDRLASE35"/>
</dbReference>
<evidence type="ECO:0000256" key="5">
    <source>
        <dbReference type="RuleBase" id="RU000675"/>
    </source>
</evidence>
<evidence type="ECO:0000259" key="8">
    <source>
        <dbReference type="Pfam" id="PF01301"/>
    </source>
</evidence>
<evidence type="ECO:0000256" key="7">
    <source>
        <dbReference type="SAM" id="SignalP"/>
    </source>
</evidence>
<evidence type="ECO:0000256" key="1">
    <source>
        <dbReference type="ARBA" id="ARBA00009809"/>
    </source>
</evidence>
<keyword evidence="7" id="KW-0732">Signal</keyword>
<keyword evidence="2 5" id="KW-0378">Hydrolase</keyword>
<dbReference type="InterPro" id="IPR019801">
    <property type="entry name" value="Glyco_hydro_35_CS"/>
</dbReference>
<dbReference type="InterPro" id="IPR026283">
    <property type="entry name" value="B-gal_1-like"/>
</dbReference>
<dbReference type="EC" id="3.2.1.23" evidence="5"/>
<evidence type="ECO:0000259" key="10">
    <source>
        <dbReference type="Pfam" id="PF21467"/>
    </source>
</evidence>
<dbReference type="SUPFAM" id="SSF51445">
    <property type="entry name" value="(Trans)glycosidases"/>
    <property type="match status" value="1"/>
</dbReference>
<dbReference type="Pfam" id="PF01301">
    <property type="entry name" value="Glyco_hydro_35"/>
    <property type="match status" value="1"/>
</dbReference>
<comment type="similarity">
    <text evidence="1 6">Belongs to the glycosyl hydrolase 35 family.</text>
</comment>
<dbReference type="Gene3D" id="2.60.120.260">
    <property type="entry name" value="Galactose-binding domain-like"/>
    <property type="match status" value="2"/>
</dbReference>
<dbReference type="OrthoDB" id="703126at2"/>
<feature type="chain" id="PRO_5020392738" description="Beta-galactosidase" evidence="7">
    <location>
        <begin position="23"/>
        <end position="623"/>
    </location>
</feature>
<evidence type="ECO:0000256" key="4">
    <source>
        <dbReference type="PIRSR" id="PIRSR006336-1"/>
    </source>
</evidence>
<sequence>MKKALFALFAMLLVQLSIPVWAQPKHTFEIGEKAFLLDGKPIQFFCGEIHPYRVPAEYWKDRLQMIRAMGMNSISIYMFWNVHEPQKGKYNFSGSADIARFVKLAQEAGLWVILRPSPYACAEWEFGGYPWWLLKEKDVKVRSKDPRFIEVYKNYIAQVAKHLAPLQVQNGGPILMVQIENEYGFYGNDKEYLALNRDIFKNAGFTCNLFTCDPPYVIDNGHLPGTYAAVNGGMKSKAIIETQNRINGKAPYFVSEWYPAWFDVWGKKHHTASPESMVAHLDTIFKQGISLNMYMAHGGSNFGFMNGSNYDTNLPFQAQTQSYDYDAPINEAGNATPKYYVYRKMVEKYYPAGATIPAVPEPKPSMSIPTFTLNEVSTLEANRPKAITSDMPLSFEDINQGYGYVLYESKLPEGKGWLKVKELRDYAIVMLDGKRLGVLNRSFKRDSIWVETTKPNQTISIFVENLGRINFGTFLNDNRKGITKEVTFAGNTVRGWNIYGYPFTRVDNIKFRAAKASDKFEGPVVRRGTFTLDKVADTYLNVGSFGKGSVWVNGHHVGRYWSIGPQQTLYIPAPWLKKGKNTVVVFELLKMTEDKLSAIDHPILDDVRQEMFVGPTTGQQIIE</sequence>
<feature type="domain" description="Beta-galactosidase 1-like first all-beta" evidence="9">
    <location>
        <begin position="392"/>
        <end position="500"/>
    </location>
</feature>
<feature type="signal peptide" evidence="7">
    <location>
        <begin position="1"/>
        <end position="22"/>
    </location>
</feature>
<evidence type="ECO:0000313" key="11">
    <source>
        <dbReference type="EMBL" id="TCN70747.1"/>
    </source>
</evidence>
<accession>A0A4R2EQS3</accession>
<reference evidence="11 12" key="1">
    <citation type="submission" date="2019-03" db="EMBL/GenBank/DDBJ databases">
        <title>Genomic Encyclopedia of Archaeal and Bacterial Type Strains, Phase II (KMG-II): from individual species to whole genera.</title>
        <authorList>
            <person name="Goeker M."/>
        </authorList>
    </citation>
    <scope>NUCLEOTIDE SEQUENCE [LARGE SCALE GENOMIC DNA]</scope>
    <source>
        <strain evidence="11 12">RL-C</strain>
    </source>
</reference>
<dbReference type="PANTHER" id="PTHR23421">
    <property type="entry name" value="BETA-GALACTOSIDASE RELATED"/>
    <property type="match status" value="1"/>
</dbReference>
<feature type="domain" description="Glycoside hydrolase 35 catalytic" evidence="8">
    <location>
        <begin position="35"/>
        <end position="348"/>
    </location>
</feature>
<feature type="domain" description="Beta-galactosidase galactose-binding" evidence="10">
    <location>
        <begin position="527"/>
        <end position="581"/>
    </location>
</feature>
<dbReference type="RefSeq" id="WP_131838601.1">
    <property type="nucleotide sequence ID" value="NZ_SLWB01000003.1"/>
</dbReference>
<evidence type="ECO:0000259" key="9">
    <source>
        <dbReference type="Pfam" id="PF21317"/>
    </source>
</evidence>
<dbReference type="Pfam" id="PF21317">
    <property type="entry name" value="BetaGal_ABD_1"/>
    <property type="match status" value="1"/>
</dbReference>
<feature type="active site" description="Proton donor" evidence="4">
    <location>
        <position position="182"/>
    </location>
</feature>
<dbReference type="InterPro" id="IPR048912">
    <property type="entry name" value="BetaGal1-like_ABD1"/>
</dbReference>